<proteinExistence type="predicted"/>
<dbReference type="InterPro" id="IPR013815">
    <property type="entry name" value="ATP_grasp_subdomain_1"/>
</dbReference>
<keyword evidence="2" id="KW-0808">Transferase</keyword>
<evidence type="ECO:0000313" key="2">
    <source>
        <dbReference type="EMBL" id="NVN13371.1"/>
    </source>
</evidence>
<name>A0A7Y7IZQ0_9PROT</name>
<dbReference type="PANTHER" id="PTHR22931">
    <property type="entry name" value="PHOSPHOENOLPYRUVATE DIKINASE-RELATED"/>
    <property type="match status" value="1"/>
</dbReference>
<accession>A0A7Y7IZQ0</accession>
<dbReference type="GO" id="GO:0050242">
    <property type="term" value="F:pyruvate, phosphate dikinase activity"/>
    <property type="evidence" value="ECO:0007669"/>
    <property type="project" value="InterPro"/>
</dbReference>
<dbReference type="GO" id="GO:0005524">
    <property type="term" value="F:ATP binding"/>
    <property type="evidence" value="ECO:0007669"/>
    <property type="project" value="InterPro"/>
</dbReference>
<organism evidence="2 3">
    <name type="scientific">Nguyenibacter vanlangensis</name>
    <dbReference type="NCBI Taxonomy" id="1216886"/>
    <lineage>
        <taxon>Bacteria</taxon>
        <taxon>Pseudomonadati</taxon>
        <taxon>Pseudomonadota</taxon>
        <taxon>Alphaproteobacteria</taxon>
        <taxon>Acetobacterales</taxon>
        <taxon>Acetobacteraceae</taxon>
        <taxon>Nguyenibacter</taxon>
    </lineage>
</organism>
<dbReference type="Gene3D" id="3.30.470.20">
    <property type="entry name" value="ATP-grasp fold, B domain"/>
    <property type="match status" value="1"/>
</dbReference>
<dbReference type="AlphaFoldDB" id="A0A7Y7IZQ0"/>
<protein>
    <submittedName>
        <fullName evidence="2">Pyruvate, phosphate dikinase</fullName>
    </submittedName>
</protein>
<dbReference type="InterPro" id="IPR002192">
    <property type="entry name" value="PPDK_AMP/ATP-bd"/>
</dbReference>
<gene>
    <name evidence="2" type="ORF">HUK84_19895</name>
</gene>
<dbReference type="InterPro" id="IPR010121">
    <property type="entry name" value="Pyruvate_phosphate_dikinase"/>
</dbReference>
<dbReference type="Gene3D" id="1.10.189.10">
    <property type="entry name" value="Pyruvate Phosphate Dikinase, domain 2"/>
    <property type="match status" value="1"/>
</dbReference>
<dbReference type="Proteomes" id="UP000534870">
    <property type="component" value="Unassembled WGS sequence"/>
</dbReference>
<dbReference type="Gene3D" id="3.30.1490.20">
    <property type="entry name" value="ATP-grasp fold, A domain"/>
    <property type="match status" value="1"/>
</dbReference>
<keyword evidence="2" id="KW-0418">Kinase</keyword>
<feature type="non-terminal residue" evidence="2">
    <location>
        <position position="341"/>
    </location>
</feature>
<keyword evidence="2" id="KW-0670">Pyruvate</keyword>
<dbReference type="EMBL" id="JABXXP010000887">
    <property type="protein sequence ID" value="NVN13371.1"/>
    <property type="molecule type" value="Genomic_DNA"/>
</dbReference>
<feature type="domain" description="Pyruvate phosphate dikinase AMP/ATP-binding" evidence="1">
    <location>
        <begin position="22"/>
        <end position="229"/>
    </location>
</feature>
<dbReference type="GO" id="GO:0016301">
    <property type="term" value="F:kinase activity"/>
    <property type="evidence" value="ECO:0007669"/>
    <property type="project" value="UniProtKB-KW"/>
</dbReference>
<dbReference type="Gene3D" id="1.20.80.30">
    <property type="match status" value="1"/>
</dbReference>
<feature type="domain" description="Pyruvate phosphate dikinase AMP/ATP-binding" evidence="1">
    <location>
        <begin position="264"/>
        <end position="318"/>
    </location>
</feature>
<comment type="caution">
    <text evidence="2">The sequence shown here is derived from an EMBL/GenBank/DDBJ whole genome shotgun (WGS) entry which is preliminary data.</text>
</comment>
<reference evidence="2 3" key="1">
    <citation type="submission" date="2020-06" db="EMBL/GenBank/DDBJ databases">
        <title>Description of novel acetic acid bacteria.</title>
        <authorList>
            <person name="Sombolestani A."/>
        </authorList>
    </citation>
    <scope>NUCLEOTIDE SEQUENCE [LARGE SCALE GENOMIC DNA]</scope>
    <source>
        <strain evidence="2 3">LMG 31431</strain>
    </source>
</reference>
<dbReference type="Pfam" id="PF01326">
    <property type="entry name" value="PPDK_N"/>
    <property type="match status" value="2"/>
</dbReference>
<dbReference type="RefSeq" id="WP_281362872.1">
    <property type="nucleotide sequence ID" value="NZ_JABXXP010000887.1"/>
</dbReference>
<evidence type="ECO:0000313" key="3">
    <source>
        <dbReference type="Proteomes" id="UP000534870"/>
    </source>
</evidence>
<dbReference type="SUPFAM" id="SSF56059">
    <property type="entry name" value="Glutathione synthetase ATP-binding domain-like"/>
    <property type="match status" value="1"/>
</dbReference>
<feature type="non-terminal residue" evidence="2">
    <location>
        <position position="1"/>
    </location>
</feature>
<evidence type="ECO:0000259" key="1">
    <source>
        <dbReference type="Pfam" id="PF01326"/>
    </source>
</evidence>
<dbReference type="PANTHER" id="PTHR22931:SF9">
    <property type="entry name" value="PYRUVATE, PHOSPHATE DIKINASE 1, CHLOROPLASTIC"/>
    <property type="match status" value="1"/>
</dbReference>
<sequence>PPADAFRALVAGPLHRLEQATGLAFGDPNRPLLVSIRSGAPVSMPGMLDTLLNVGLTRATLPGLIALSGNPRLAWDCFARLIRAFGQIVRGLDPALFDDGLAAILRAGQAASAAELDSLSLRDLALRYLDIFESAGGVPFPDTPMDQLAQGVDAVFRSWNSERAQTYRRLRNLTGLPGTAVTIQRMVYGNSGPQSGSGVGFTRDPATGERRLYLDFAFNAQGEDLVAGRTLVTPAAELARAMPQTGPTTGPATGPTTVQAQAITQTLARIATQLEHQFHDMQDFEFTVEEGQLYLLQTRAGKCAARARLRIAVDMARENLISIPEALRRVEGLDAAALTRR</sequence>